<feature type="compositionally biased region" description="Polar residues" evidence="1">
    <location>
        <begin position="397"/>
        <end position="412"/>
    </location>
</feature>
<comment type="caution">
    <text evidence="2">The sequence shown here is derived from an EMBL/GenBank/DDBJ whole genome shotgun (WGS) entry which is preliminary data.</text>
</comment>
<feature type="compositionally biased region" description="Acidic residues" evidence="1">
    <location>
        <begin position="413"/>
        <end position="422"/>
    </location>
</feature>
<accession>A0A5N4AVI2</accession>
<keyword evidence="3" id="KW-1185">Reference proteome</keyword>
<evidence type="ECO:0000313" key="3">
    <source>
        <dbReference type="Proteomes" id="UP000327044"/>
    </source>
</evidence>
<feature type="region of interest" description="Disordered" evidence="1">
    <location>
        <begin position="1"/>
        <end position="28"/>
    </location>
</feature>
<evidence type="ECO:0000313" key="2">
    <source>
        <dbReference type="EMBL" id="KAB0801230.1"/>
    </source>
</evidence>
<evidence type="ECO:0000256" key="1">
    <source>
        <dbReference type="SAM" id="MobiDB-lite"/>
    </source>
</evidence>
<feature type="region of interest" description="Disordered" evidence="1">
    <location>
        <begin position="131"/>
        <end position="155"/>
    </location>
</feature>
<feature type="region of interest" description="Disordered" evidence="1">
    <location>
        <begin position="383"/>
        <end position="423"/>
    </location>
</feature>
<dbReference type="EMBL" id="VVIM01000003">
    <property type="protein sequence ID" value="KAB0801230.1"/>
    <property type="molecule type" value="Genomic_DNA"/>
</dbReference>
<protein>
    <submittedName>
        <fullName evidence="2">Uncharacterized protein</fullName>
    </submittedName>
</protein>
<feature type="compositionally biased region" description="Polar residues" evidence="1">
    <location>
        <begin position="138"/>
        <end position="152"/>
    </location>
</feature>
<sequence length="594" mass="67100">MPRSLYIDDNDSLPKFPRDQLAPMHGEEKSQINFNEKSVEHEDVISCINKGAGDHSEVDSIDQLLRLNDELSATCTPVPDSSENAQLFKIPNKKEDYRFEEDVTQCMPRSLFIGDNDSLPKFSRDQLAPMHGEEKSQIDFNDSSENAQLSKTPNKKEDYRYEEDITQYMPRSLFIDDSDSLPKFVPMSGEEKSQIDINAKSGKHEDVIKPINKDGRDRTVVDSIDQFLSLNDDLSATCTPVPESAQLSKMTNKKEDYQFEEDRTRYIPRSLLMDDDYSLPRFPTDQLSNTPVKDVPQTELGKETEEPEDVINSDTQDLSGLNRFNEFLHLNDDLFATLKSVLAKAVTPFIPRTLYTGCTDSSHDVPNKKEDCRFEKDITIPRNLFNDDDDSLPGPSDQLSNTPGGDNPQTDLDGNEEQEDTEDRSGIDLFNELLHFNENLFAMHTSFPARSVTPFIPRTFYTDYTDNSDEMTNEKEGYRFEEDITQCMPRSLVITDDNSLPSFSGDQLFNKSGKDNPQTVLDEEIAVQGEGEIDITVQAAGLTDTGVGRPVPSKSVITHTILFSFVELFHSLSSIGFNRSAPFLTIQMRGVCLL</sequence>
<reference evidence="2 3" key="1">
    <citation type="journal article" date="2018" name="Elife">
        <title>Firefly genomes illuminate parallel origins of bioluminescence in beetles.</title>
        <authorList>
            <person name="Fallon T.R."/>
            <person name="Lower S.E."/>
            <person name="Chang C.H."/>
            <person name="Bessho-Uehara M."/>
            <person name="Martin G.J."/>
            <person name="Bewick A.J."/>
            <person name="Behringer M."/>
            <person name="Debat H.J."/>
            <person name="Wong I."/>
            <person name="Day J.C."/>
            <person name="Suvorov A."/>
            <person name="Silva C.J."/>
            <person name="Stanger-Hall K.F."/>
            <person name="Hall D.W."/>
            <person name="Schmitz R.J."/>
            <person name="Nelson D.R."/>
            <person name="Lewis S.M."/>
            <person name="Shigenobu S."/>
            <person name="Bybee S.M."/>
            <person name="Larracuente A.M."/>
            <person name="Oba Y."/>
            <person name="Weng J.K."/>
        </authorList>
    </citation>
    <scope>NUCLEOTIDE SEQUENCE [LARGE SCALE GENOMIC DNA]</scope>
    <source>
        <strain evidence="2">1611_PpyrPB1</strain>
        <tissue evidence="2">Whole body</tissue>
    </source>
</reference>
<dbReference type="AlphaFoldDB" id="A0A5N4AVI2"/>
<proteinExistence type="predicted"/>
<feature type="region of interest" description="Disordered" evidence="1">
    <location>
        <begin position="281"/>
        <end position="312"/>
    </location>
</feature>
<dbReference type="Proteomes" id="UP000327044">
    <property type="component" value="Unassembled WGS sequence"/>
</dbReference>
<gene>
    <name evidence="2" type="ORF">PPYR_05584</name>
</gene>
<dbReference type="InParanoid" id="A0A5N4AVI2"/>
<organism evidence="2 3">
    <name type="scientific">Photinus pyralis</name>
    <name type="common">Common eastern firefly</name>
    <name type="synonym">Lampyris pyralis</name>
    <dbReference type="NCBI Taxonomy" id="7054"/>
    <lineage>
        <taxon>Eukaryota</taxon>
        <taxon>Metazoa</taxon>
        <taxon>Ecdysozoa</taxon>
        <taxon>Arthropoda</taxon>
        <taxon>Hexapoda</taxon>
        <taxon>Insecta</taxon>
        <taxon>Pterygota</taxon>
        <taxon>Neoptera</taxon>
        <taxon>Endopterygota</taxon>
        <taxon>Coleoptera</taxon>
        <taxon>Polyphaga</taxon>
        <taxon>Elateriformia</taxon>
        <taxon>Elateroidea</taxon>
        <taxon>Lampyridae</taxon>
        <taxon>Lampyrinae</taxon>
        <taxon>Photinus</taxon>
    </lineage>
</organism>
<name>A0A5N4AVI2_PHOPY</name>